<dbReference type="RefSeq" id="WP_165033828.1">
    <property type="nucleotide sequence ID" value="NZ_JAAKZF010000102.1"/>
</dbReference>
<reference evidence="10 11" key="1">
    <citation type="submission" date="2020-02" db="EMBL/GenBank/DDBJ databases">
        <title>Genome sequence of strain CCNWXJ40-4.</title>
        <authorList>
            <person name="Gao J."/>
            <person name="Sun J."/>
        </authorList>
    </citation>
    <scope>NUCLEOTIDE SEQUENCE [LARGE SCALE GENOMIC DNA]</scope>
    <source>
        <strain evidence="10 11">CCNWXJ 40-4</strain>
    </source>
</reference>
<keyword evidence="11" id="KW-1185">Reference proteome</keyword>
<comment type="cofactor">
    <cofactor evidence="7">
        <name>heme</name>
        <dbReference type="ChEBI" id="CHEBI:30413"/>
    </cofactor>
</comment>
<evidence type="ECO:0000256" key="5">
    <source>
        <dbReference type="ARBA" id="ARBA00023004"/>
    </source>
</evidence>
<dbReference type="PANTHER" id="PTHR24291:SF50">
    <property type="entry name" value="BIFUNCTIONAL ALBAFLAVENONE MONOOXYGENASE_TERPENE SYNTHASE"/>
    <property type="match status" value="1"/>
</dbReference>
<evidence type="ECO:0000256" key="7">
    <source>
        <dbReference type="PIRSR" id="PIRSR602403-1"/>
    </source>
</evidence>
<name>A0A6G4WKY5_9HYPH</name>
<dbReference type="GO" id="GO:0005506">
    <property type="term" value="F:iron ion binding"/>
    <property type="evidence" value="ECO:0007669"/>
    <property type="project" value="InterPro"/>
</dbReference>
<protein>
    <submittedName>
        <fullName evidence="10">Cytochrome P450</fullName>
    </submittedName>
</protein>
<evidence type="ECO:0000256" key="6">
    <source>
        <dbReference type="ARBA" id="ARBA00023033"/>
    </source>
</evidence>
<evidence type="ECO:0000256" key="8">
    <source>
        <dbReference type="RuleBase" id="RU000461"/>
    </source>
</evidence>
<dbReference type="PROSITE" id="PS00086">
    <property type="entry name" value="CYTOCHROME_P450"/>
    <property type="match status" value="1"/>
</dbReference>
<keyword evidence="6 8" id="KW-0503">Monooxygenase</keyword>
<evidence type="ECO:0000313" key="11">
    <source>
        <dbReference type="Proteomes" id="UP001642900"/>
    </source>
</evidence>
<dbReference type="CDD" id="cd20620">
    <property type="entry name" value="CYP132-like"/>
    <property type="match status" value="1"/>
</dbReference>
<dbReference type="InterPro" id="IPR001128">
    <property type="entry name" value="Cyt_P450"/>
</dbReference>
<feature type="region of interest" description="Disordered" evidence="9">
    <location>
        <begin position="1"/>
        <end position="24"/>
    </location>
</feature>
<feature type="binding site" description="axial binding residue" evidence="7">
    <location>
        <position position="409"/>
    </location>
    <ligand>
        <name>heme</name>
        <dbReference type="ChEBI" id="CHEBI:30413"/>
    </ligand>
    <ligandPart>
        <name>Fe</name>
        <dbReference type="ChEBI" id="CHEBI:18248"/>
    </ligandPart>
</feature>
<accession>A0A6G4WKY5</accession>
<evidence type="ECO:0000256" key="3">
    <source>
        <dbReference type="ARBA" id="ARBA00022723"/>
    </source>
</evidence>
<evidence type="ECO:0000256" key="1">
    <source>
        <dbReference type="ARBA" id="ARBA00010617"/>
    </source>
</evidence>
<dbReference type="SUPFAM" id="SSF48264">
    <property type="entry name" value="Cytochrome P450"/>
    <property type="match status" value="1"/>
</dbReference>
<dbReference type="GO" id="GO:0020037">
    <property type="term" value="F:heme binding"/>
    <property type="evidence" value="ECO:0007669"/>
    <property type="project" value="InterPro"/>
</dbReference>
<evidence type="ECO:0000256" key="9">
    <source>
        <dbReference type="SAM" id="MobiDB-lite"/>
    </source>
</evidence>
<dbReference type="GO" id="GO:0004497">
    <property type="term" value="F:monooxygenase activity"/>
    <property type="evidence" value="ECO:0007669"/>
    <property type="project" value="UniProtKB-KW"/>
</dbReference>
<dbReference type="Proteomes" id="UP001642900">
    <property type="component" value="Unassembled WGS sequence"/>
</dbReference>
<keyword evidence="5 7" id="KW-0408">Iron</keyword>
<dbReference type="Gene3D" id="1.10.630.10">
    <property type="entry name" value="Cytochrome P450"/>
    <property type="match status" value="1"/>
</dbReference>
<evidence type="ECO:0000256" key="2">
    <source>
        <dbReference type="ARBA" id="ARBA00022617"/>
    </source>
</evidence>
<sequence>MVESHAVVSTARTNRGSFNSRPPGPKGLPVLGSLLDFARDQLGFFTRCAREYGDLVEFNLAGWRSILLSGSDDIEQVLVKNHKNFVKNRIIWRHVPAVFGQGILTSEGEFWQKQRRLAAPAFAGQQLLGYGSDMVNLTRGMLDGWKSDDVRDIHSEMMALTLRVAAKTLFDSEVEQDIVDMDHAVDDITAEMAARFKRPTVIPDWVPLPGHVRYRRGIRTVERVVKRIIAERRANGFANRNDFLSRLMAARDENGQAMSDRQLRDEAVTLLLAGHETTALTLSWTWYLLGQHPEIDRRVAAELAETVGNRLVTVDDLPNLKFTESVILEAMRLYPPAWAIGRESLDEFELGAHRFKPGTTVFMSPWVLHRDPRYFEDPETFVPDRWMSGLARKLPRYAYMPFGGGPRICIGQRFAMIEATVILVTMAQQFSMELQRYREVTPFPSITLRPKGGVWARLQERAIVSSVDAQS</sequence>
<comment type="caution">
    <text evidence="10">The sequence shown here is derived from an EMBL/GenBank/DDBJ whole genome shotgun (WGS) entry which is preliminary data.</text>
</comment>
<dbReference type="PRINTS" id="PR00465">
    <property type="entry name" value="EP450IV"/>
</dbReference>
<keyword evidence="4 8" id="KW-0560">Oxidoreductase</keyword>
<dbReference type="PANTHER" id="PTHR24291">
    <property type="entry name" value="CYTOCHROME P450 FAMILY 4"/>
    <property type="match status" value="1"/>
</dbReference>
<comment type="similarity">
    <text evidence="1 8">Belongs to the cytochrome P450 family.</text>
</comment>
<dbReference type="PRINTS" id="PR00385">
    <property type="entry name" value="P450"/>
</dbReference>
<evidence type="ECO:0000313" key="10">
    <source>
        <dbReference type="EMBL" id="NGO55475.1"/>
    </source>
</evidence>
<dbReference type="AlphaFoldDB" id="A0A6G4WKY5"/>
<dbReference type="InterPro" id="IPR050196">
    <property type="entry name" value="Cytochrome_P450_Monoox"/>
</dbReference>
<dbReference type="InterPro" id="IPR002403">
    <property type="entry name" value="Cyt_P450_E_grp-IV"/>
</dbReference>
<dbReference type="Pfam" id="PF00067">
    <property type="entry name" value="p450"/>
    <property type="match status" value="1"/>
</dbReference>
<organism evidence="10 11">
    <name type="scientific">Allomesorhizobium camelthorni</name>
    <dbReference type="NCBI Taxonomy" id="475069"/>
    <lineage>
        <taxon>Bacteria</taxon>
        <taxon>Pseudomonadati</taxon>
        <taxon>Pseudomonadota</taxon>
        <taxon>Alphaproteobacteria</taxon>
        <taxon>Hyphomicrobiales</taxon>
        <taxon>Phyllobacteriaceae</taxon>
        <taxon>Allomesorhizobium</taxon>
    </lineage>
</organism>
<keyword evidence="2 7" id="KW-0349">Heme</keyword>
<gene>
    <name evidence="10" type="ORF">G6N73_31295</name>
</gene>
<dbReference type="GO" id="GO:0016705">
    <property type="term" value="F:oxidoreductase activity, acting on paired donors, with incorporation or reduction of molecular oxygen"/>
    <property type="evidence" value="ECO:0007669"/>
    <property type="project" value="InterPro"/>
</dbReference>
<dbReference type="InterPro" id="IPR036396">
    <property type="entry name" value="Cyt_P450_sf"/>
</dbReference>
<proteinExistence type="inferred from homology"/>
<keyword evidence="3 7" id="KW-0479">Metal-binding</keyword>
<feature type="compositionally biased region" description="Polar residues" evidence="9">
    <location>
        <begin position="10"/>
        <end position="20"/>
    </location>
</feature>
<evidence type="ECO:0000256" key="4">
    <source>
        <dbReference type="ARBA" id="ARBA00023002"/>
    </source>
</evidence>
<dbReference type="EMBL" id="JAAKZF010000102">
    <property type="protein sequence ID" value="NGO55475.1"/>
    <property type="molecule type" value="Genomic_DNA"/>
</dbReference>
<dbReference type="InterPro" id="IPR017972">
    <property type="entry name" value="Cyt_P450_CS"/>
</dbReference>